<evidence type="ECO:0000259" key="1">
    <source>
        <dbReference type="Pfam" id="PF08241"/>
    </source>
</evidence>
<dbReference type="InterPro" id="IPR029063">
    <property type="entry name" value="SAM-dependent_MTases_sf"/>
</dbReference>
<proteinExistence type="predicted"/>
<protein>
    <recommendedName>
        <fullName evidence="1">Methyltransferase type 11 domain-containing protein</fullName>
    </recommendedName>
</protein>
<gene>
    <name evidence="2" type="ORF">Pmani_002896</name>
</gene>
<evidence type="ECO:0000313" key="2">
    <source>
        <dbReference type="EMBL" id="KAK4326582.1"/>
    </source>
</evidence>
<comment type="caution">
    <text evidence="2">The sequence shown here is derived from an EMBL/GenBank/DDBJ whole genome shotgun (WGS) entry which is preliminary data.</text>
</comment>
<dbReference type="CDD" id="cd02440">
    <property type="entry name" value="AdoMet_MTases"/>
    <property type="match status" value="1"/>
</dbReference>
<sequence length="486" mass="56924">MEEGALCLQPFSRRDPGAEDTQGRTEGQKVGVVAGWQVLVVGCGTGALVFHIASTYGADVLGVNFTMKDFNAAVFHQCSPDIASLILFEMTVAVEEADYEAECFDVILIQETQVMMKDTTKLFANIQLKPTTKSFSRKKYETREYYRTDEEALNIYLGELEKNMNENITCIEDLNLEIKKAADKTIKATYKRMLSKDEEVAEPPWINDSIKEGIRIRKTLNRLQRNATSERDRENYYRDYQIQKGKVQVEIKEAIYKHEEKITNEIRNGNNQSKKMWTNINKLRKKDTAERQDIILYNEEGEVLTDDAAKQELETYWNGIYKAHENNVPHTWNQNARDQYMTQDNQERINQQEQTIEIINNQDNDVQEIRIHTDLLEHISMAVRVEKTTSPMKSPQVTRVEVKTALTKLKNNKATGPDRLKPELYKILTQKYQEERREETLMQQPYIEDEDRILGELLFEEKNLKKTKEVFYKFWRKREKKMKLNQ</sequence>
<keyword evidence="3" id="KW-1185">Reference proteome</keyword>
<name>A0AAE1UJY3_9EUCA</name>
<evidence type="ECO:0000313" key="3">
    <source>
        <dbReference type="Proteomes" id="UP001292094"/>
    </source>
</evidence>
<dbReference type="Proteomes" id="UP001292094">
    <property type="component" value="Unassembled WGS sequence"/>
</dbReference>
<dbReference type="SUPFAM" id="SSF53335">
    <property type="entry name" value="S-adenosyl-L-methionine-dependent methyltransferases"/>
    <property type="match status" value="1"/>
</dbReference>
<reference evidence="2" key="1">
    <citation type="submission" date="2023-11" db="EMBL/GenBank/DDBJ databases">
        <title>Genome assemblies of two species of porcelain crab, Petrolisthes cinctipes and Petrolisthes manimaculis (Anomura: Porcellanidae).</title>
        <authorList>
            <person name="Angst P."/>
        </authorList>
    </citation>
    <scope>NUCLEOTIDE SEQUENCE</scope>
    <source>
        <strain evidence="2">PB745_02</strain>
        <tissue evidence="2">Gill</tissue>
    </source>
</reference>
<dbReference type="Pfam" id="PF08241">
    <property type="entry name" value="Methyltransf_11"/>
    <property type="match status" value="1"/>
</dbReference>
<dbReference type="Gene3D" id="3.40.50.150">
    <property type="entry name" value="Vaccinia Virus protein VP39"/>
    <property type="match status" value="1"/>
</dbReference>
<feature type="domain" description="Methyltransferase type 11" evidence="1">
    <location>
        <begin position="39"/>
        <end position="126"/>
    </location>
</feature>
<dbReference type="EMBL" id="JAWZYT010000207">
    <property type="protein sequence ID" value="KAK4326582.1"/>
    <property type="molecule type" value="Genomic_DNA"/>
</dbReference>
<dbReference type="AlphaFoldDB" id="A0AAE1UJY3"/>
<dbReference type="GO" id="GO:0008757">
    <property type="term" value="F:S-adenosylmethionine-dependent methyltransferase activity"/>
    <property type="evidence" value="ECO:0007669"/>
    <property type="project" value="InterPro"/>
</dbReference>
<dbReference type="InterPro" id="IPR013216">
    <property type="entry name" value="Methyltransf_11"/>
</dbReference>
<accession>A0AAE1UJY3</accession>
<organism evidence="2 3">
    <name type="scientific">Petrolisthes manimaculis</name>
    <dbReference type="NCBI Taxonomy" id="1843537"/>
    <lineage>
        <taxon>Eukaryota</taxon>
        <taxon>Metazoa</taxon>
        <taxon>Ecdysozoa</taxon>
        <taxon>Arthropoda</taxon>
        <taxon>Crustacea</taxon>
        <taxon>Multicrustacea</taxon>
        <taxon>Malacostraca</taxon>
        <taxon>Eumalacostraca</taxon>
        <taxon>Eucarida</taxon>
        <taxon>Decapoda</taxon>
        <taxon>Pleocyemata</taxon>
        <taxon>Anomura</taxon>
        <taxon>Galatheoidea</taxon>
        <taxon>Porcellanidae</taxon>
        <taxon>Petrolisthes</taxon>
    </lineage>
</organism>